<accession>Q69TT0</accession>
<name>Q69TT0_ORYSJ</name>
<organism evidence="3 4">
    <name type="scientific">Oryza sativa subsp. japonica</name>
    <name type="common">Rice</name>
    <dbReference type="NCBI Taxonomy" id="39947"/>
    <lineage>
        <taxon>Eukaryota</taxon>
        <taxon>Viridiplantae</taxon>
        <taxon>Streptophyta</taxon>
        <taxon>Embryophyta</taxon>
        <taxon>Tracheophyta</taxon>
        <taxon>Spermatophyta</taxon>
        <taxon>Magnoliopsida</taxon>
        <taxon>Liliopsida</taxon>
        <taxon>Poales</taxon>
        <taxon>Poaceae</taxon>
        <taxon>BOP clade</taxon>
        <taxon>Oryzoideae</taxon>
        <taxon>Oryzeae</taxon>
        <taxon>Oryzinae</taxon>
        <taxon>Oryza</taxon>
        <taxon>Oryza sativa</taxon>
    </lineage>
</organism>
<feature type="transmembrane region" description="Helical" evidence="2">
    <location>
        <begin position="20"/>
        <end position="36"/>
    </location>
</feature>
<sequence length="149" mass="16933">MEWTPGCGTTRRSRLWRSRGTTVVGAVVATGWRVIGERRREVRRWRGGFRAREGSGERGKWRGRCGECFYRGGEAGSSPREVETGRQRGRRERCGRRRRGRILRGEWGETARRWATTASTHAQERESRGRGGDVGGFGGHGGGWGWSWR</sequence>
<keyword evidence="2" id="KW-1133">Transmembrane helix</keyword>
<protein>
    <submittedName>
        <fullName evidence="3">Uncharacterized protein</fullName>
    </submittedName>
</protein>
<proteinExistence type="predicted"/>
<gene>
    <name evidence="3" type="primary">OSJNBa0026P23.6</name>
</gene>
<evidence type="ECO:0000313" key="4">
    <source>
        <dbReference type="Proteomes" id="UP000000763"/>
    </source>
</evidence>
<dbReference type="Proteomes" id="UP000000763">
    <property type="component" value="Chromosome 6"/>
</dbReference>
<keyword evidence="2" id="KW-0812">Transmembrane</keyword>
<evidence type="ECO:0000313" key="3">
    <source>
        <dbReference type="EMBL" id="BAD35747.1"/>
    </source>
</evidence>
<evidence type="ECO:0000256" key="2">
    <source>
        <dbReference type="SAM" id="Phobius"/>
    </source>
</evidence>
<keyword evidence="2" id="KW-0472">Membrane</keyword>
<reference evidence="4" key="2">
    <citation type="journal article" date="2008" name="Nucleic Acids Res.">
        <title>The rice annotation project database (RAP-DB): 2008 update.</title>
        <authorList>
            <consortium name="The rice annotation project (RAP)"/>
        </authorList>
    </citation>
    <scope>GENOME REANNOTATION</scope>
    <source>
        <strain evidence="4">cv. Nipponbare</strain>
    </source>
</reference>
<feature type="region of interest" description="Disordered" evidence="1">
    <location>
        <begin position="115"/>
        <end position="149"/>
    </location>
</feature>
<feature type="region of interest" description="Disordered" evidence="1">
    <location>
        <begin position="75"/>
        <end position="97"/>
    </location>
</feature>
<dbReference type="AlphaFoldDB" id="Q69TT0"/>
<feature type="compositionally biased region" description="Basic and acidic residues" evidence="1">
    <location>
        <begin position="122"/>
        <end position="131"/>
    </location>
</feature>
<reference evidence="4" key="1">
    <citation type="journal article" date="2005" name="Nature">
        <title>The map-based sequence of the rice genome.</title>
        <authorList>
            <consortium name="International rice genome sequencing project (IRGSP)"/>
            <person name="Matsumoto T."/>
            <person name="Wu J."/>
            <person name="Kanamori H."/>
            <person name="Katayose Y."/>
            <person name="Fujisawa M."/>
            <person name="Namiki N."/>
            <person name="Mizuno H."/>
            <person name="Yamamoto K."/>
            <person name="Antonio B.A."/>
            <person name="Baba T."/>
            <person name="Sakata K."/>
            <person name="Nagamura Y."/>
            <person name="Aoki H."/>
            <person name="Arikawa K."/>
            <person name="Arita K."/>
            <person name="Bito T."/>
            <person name="Chiden Y."/>
            <person name="Fujitsuka N."/>
            <person name="Fukunaka R."/>
            <person name="Hamada M."/>
            <person name="Harada C."/>
            <person name="Hayashi A."/>
            <person name="Hijishita S."/>
            <person name="Honda M."/>
            <person name="Hosokawa S."/>
            <person name="Ichikawa Y."/>
            <person name="Idonuma A."/>
            <person name="Iijima M."/>
            <person name="Ikeda M."/>
            <person name="Ikeno M."/>
            <person name="Ito K."/>
            <person name="Ito S."/>
            <person name="Ito T."/>
            <person name="Ito Y."/>
            <person name="Ito Y."/>
            <person name="Iwabuchi A."/>
            <person name="Kamiya K."/>
            <person name="Karasawa W."/>
            <person name="Kurita K."/>
            <person name="Katagiri S."/>
            <person name="Kikuta A."/>
            <person name="Kobayashi H."/>
            <person name="Kobayashi N."/>
            <person name="Machita K."/>
            <person name="Maehara T."/>
            <person name="Masukawa M."/>
            <person name="Mizubayashi T."/>
            <person name="Mukai Y."/>
            <person name="Nagasaki H."/>
            <person name="Nagata Y."/>
            <person name="Naito S."/>
            <person name="Nakashima M."/>
            <person name="Nakama Y."/>
            <person name="Nakamichi Y."/>
            <person name="Nakamura M."/>
            <person name="Meguro A."/>
            <person name="Negishi M."/>
            <person name="Ohta I."/>
            <person name="Ohta T."/>
            <person name="Okamoto M."/>
            <person name="Ono N."/>
            <person name="Saji S."/>
            <person name="Sakaguchi M."/>
            <person name="Sakai K."/>
            <person name="Shibata M."/>
            <person name="Shimokawa T."/>
            <person name="Song J."/>
            <person name="Takazaki Y."/>
            <person name="Terasawa K."/>
            <person name="Tsugane M."/>
            <person name="Tsuji K."/>
            <person name="Ueda S."/>
            <person name="Waki K."/>
            <person name="Yamagata H."/>
            <person name="Yamamoto M."/>
            <person name="Yamamoto S."/>
            <person name="Yamane H."/>
            <person name="Yoshiki S."/>
            <person name="Yoshihara R."/>
            <person name="Yukawa K."/>
            <person name="Zhong H."/>
            <person name="Yano M."/>
            <person name="Yuan Q."/>
            <person name="Ouyang S."/>
            <person name="Liu J."/>
            <person name="Jones K.M."/>
            <person name="Gansberger K."/>
            <person name="Moffat K."/>
            <person name="Hill J."/>
            <person name="Bera J."/>
            <person name="Fadrosh D."/>
            <person name="Jin S."/>
            <person name="Johri S."/>
            <person name="Kim M."/>
            <person name="Overton L."/>
            <person name="Reardon M."/>
            <person name="Tsitrin T."/>
            <person name="Vuong H."/>
            <person name="Weaver B."/>
            <person name="Ciecko A."/>
            <person name="Tallon L."/>
            <person name="Jackson J."/>
            <person name="Pai G."/>
            <person name="Aken S.V."/>
            <person name="Utterback T."/>
            <person name="Reidmuller S."/>
            <person name="Feldblyum T."/>
            <person name="Hsiao J."/>
            <person name="Zismann V."/>
            <person name="Iobst S."/>
            <person name="de Vazeille A.R."/>
            <person name="Buell C.R."/>
            <person name="Ying K."/>
            <person name="Li Y."/>
            <person name="Lu T."/>
            <person name="Huang Y."/>
            <person name="Zhao Q."/>
            <person name="Feng Q."/>
            <person name="Zhang L."/>
            <person name="Zhu J."/>
            <person name="Weng Q."/>
            <person name="Mu J."/>
            <person name="Lu Y."/>
            <person name="Fan D."/>
            <person name="Liu Y."/>
            <person name="Guan J."/>
            <person name="Zhang Y."/>
            <person name="Yu S."/>
            <person name="Liu X."/>
            <person name="Zhang Y."/>
            <person name="Hong G."/>
            <person name="Han B."/>
            <person name="Choisne N."/>
            <person name="Demange N."/>
            <person name="Orjeda G."/>
            <person name="Samain S."/>
            <person name="Cattolico L."/>
            <person name="Pelletier E."/>
            <person name="Couloux A."/>
            <person name="Segurens B."/>
            <person name="Wincker P."/>
            <person name="D'Hont A."/>
            <person name="Scarpelli C."/>
            <person name="Weissenbach J."/>
            <person name="Salanoubat M."/>
            <person name="Quetier F."/>
            <person name="Yu Y."/>
            <person name="Kim H.R."/>
            <person name="Rambo T."/>
            <person name="Currie J."/>
            <person name="Collura K."/>
            <person name="Luo M."/>
            <person name="Yang T."/>
            <person name="Ammiraju J.S.S."/>
            <person name="Engler F."/>
            <person name="Soderlund C."/>
            <person name="Wing R.A."/>
            <person name="Palmer L.E."/>
            <person name="de la Bastide M."/>
            <person name="Spiegel L."/>
            <person name="Nascimento L."/>
            <person name="Zutavern T."/>
            <person name="O'Shaughnessy A."/>
            <person name="Dike S."/>
            <person name="Dedhia N."/>
            <person name="Preston R."/>
            <person name="Balija V."/>
            <person name="McCombie W.R."/>
            <person name="Chow T."/>
            <person name="Chen H."/>
            <person name="Chung M."/>
            <person name="Chen C."/>
            <person name="Shaw J."/>
            <person name="Wu H."/>
            <person name="Hsiao K."/>
            <person name="Chao Y."/>
            <person name="Chu M."/>
            <person name="Cheng C."/>
            <person name="Hour A."/>
            <person name="Lee P."/>
            <person name="Lin S."/>
            <person name="Lin Y."/>
            <person name="Liou J."/>
            <person name="Liu S."/>
            <person name="Hsing Y."/>
            <person name="Raghuvanshi S."/>
            <person name="Mohanty A."/>
            <person name="Bharti A.K."/>
            <person name="Gaur A."/>
            <person name="Gupta V."/>
            <person name="Kumar D."/>
            <person name="Ravi V."/>
            <person name="Vij S."/>
            <person name="Kapur A."/>
            <person name="Khurana P."/>
            <person name="Khurana P."/>
            <person name="Khurana J.P."/>
            <person name="Tyagi A.K."/>
            <person name="Gaikwad K."/>
            <person name="Singh A."/>
            <person name="Dalal V."/>
            <person name="Srivastava S."/>
            <person name="Dixit A."/>
            <person name="Pal A.K."/>
            <person name="Ghazi I.A."/>
            <person name="Yadav M."/>
            <person name="Pandit A."/>
            <person name="Bhargava A."/>
            <person name="Sureshbabu K."/>
            <person name="Batra K."/>
            <person name="Sharma T.R."/>
            <person name="Mohapatra T."/>
            <person name="Singh N.K."/>
            <person name="Messing J."/>
            <person name="Nelson A.B."/>
            <person name="Fuks G."/>
            <person name="Kavchok S."/>
            <person name="Keizer G."/>
            <person name="Linton E."/>
            <person name="Llaca V."/>
            <person name="Song R."/>
            <person name="Tanyolac B."/>
            <person name="Young S."/>
            <person name="Ho-Il K."/>
            <person name="Hahn J.H."/>
            <person name="Sangsakoo G."/>
            <person name="Vanavichit A."/>
            <person name="de Mattos Luiz.A.T."/>
            <person name="Zimmer P.D."/>
            <person name="Malone G."/>
            <person name="Dellagostin O."/>
            <person name="de Oliveira A.C."/>
            <person name="Bevan M."/>
            <person name="Bancroft I."/>
            <person name="Minx P."/>
            <person name="Cordum H."/>
            <person name="Wilson R."/>
            <person name="Cheng Z."/>
            <person name="Jin W."/>
            <person name="Jiang J."/>
            <person name="Leong S.A."/>
            <person name="Iwama H."/>
            <person name="Gojobori T."/>
            <person name="Itoh T."/>
            <person name="Niimura Y."/>
            <person name="Fujii Y."/>
            <person name="Habara T."/>
            <person name="Sakai H."/>
            <person name="Sato Y."/>
            <person name="Wilson G."/>
            <person name="Kumar K."/>
            <person name="McCouch S."/>
            <person name="Juretic N."/>
            <person name="Hoen D."/>
            <person name="Wright S."/>
            <person name="Bruskiewich R."/>
            <person name="Bureau T."/>
            <person name="Miyao A."/>
            <person name="Hirochika H."/>
            <person name="Nishikawa T."/>
            <person name="Kadowaki K."/>
            <person name="Sugiura M."/>
            <person name="Burr B."/>
            <person name="Sasaki T."/>
        </authorList>
    </citation>
    <scope>NUCLEOTIDE SEQUENCE [LARGE SCALE GENOMIC DNA]</scope>
    <source>
        <strain evidence="4">cv. Nipponbare</strain>
    </source>
</reference>
<dbReference type="EMBL" id="AP004734">
    <property type="protein sequence ID" value="BAD35747.1"/>
    <property type="molecule type" value="Genomic_DNA"/>
</dbReference>
<feature type="compositionally biased region" description="Basic residues" evidence="1">
    <location>
        <begin position="87"/>
        <end position="97"/>
    </location>
</feature>
<feature type="compositionally biased region" description="Gly residues" evidence="1">
    <location>
        <begin position="132"/>
        <end position="149"/>
    </location>
</feature>
<evidence type="ECO:0000256" key="1">
    <source>
        <dbReference type="SAM" id="MobiDB-lite"/>
    </source>
</evidence>